<keyword evidence="4" id="KW-0131">Cell cycle</keyword>
<keyword evidence="6" id="KW-1185">Reference proteome</keyword>
<sequence length="175" mass="19038">MLRIIARGLVLWDSIEASEEWIDDQVPETIKPYIFTKPTEDNVDYEAMNQAYCNIVAGACFALGLRFAGSGDEDARDAVLQRAGAFATLAARPLADLAGRSTLETCLCVCLLAAAMIMCGRGDVSVLRVCRRVRARLAAPGAAAAHPHALTHGGQVRCTPRITHYTLRYTLHTTY</sequence>
<dbReference type="GO" id="GO:0007091">
    <property type="term" value="P:metaphase/anaphase transition of mitotic cell cycle"/>
    <property type="evidence" value="ECO:0007669"/>
    <property type="project" value="TreeGrafter"/>
</dbReference>
<evidence type="ECO:0000256" key="1">
    <source>
        <dbReference type="ARBA" id="ARBA00022618"/>
    </source>
</evidence>
<dbReference type="InterPro" id="IPR024990">
    <property type="entry name" value="Apc1"/>
</dbReference>
<keyword evidence="1" id="KW-0132">Cell division</keyword>
<dbReference type="PANTHER" id="PTHR12827">
    <property type="entry name" value="MEIOTIC CHECKPOINT REGULATOR TSG24 FAMILY MEMBER"/>
    <property type="match status" value="1"/>
</dbReference>
<dbReference type="PANTHER" id="PTHR12827:SF3">
    <property type="entry name" value="ANAPHASE-PROMOTING COMPLEX SUBUNIT 1"/>
    <property type="match status" value="1"/>
</dbReference>
<dbReference type="GO" id="GO:0005680">
    <property type="term" value="C:anaphase-promoting complex"/>
    <property type="evidence" value="ECO:0007669"/>
    <property type="project" value="InterPro"/>
</dbReference>
<keyword evidence="2" id="KW-0677">Repeat</keyword>
<proteinExistence type="predicted"/>
<evidence type="ECO:0000313" key="6">
    <source>
        <dbReference type="Proteomes" id="UP000791440"/>
    </source>
</evidence>
<dbReference type="GO" id="GO:0070979">
    <property type="term" value="P:protein K11-linked ubiquitination"/>
    <property type="evidence" value="ECO:0007669"/>
    <property type="project" value="TreeGrafter"/>
</dbReference>
<keyword evidence="3" id="KW-0498">Mitosis</keyword>
<evidence type="ECO:0008006" key="7">
    <source>
        <dbReference type="Google" id="ProtNLM"/>
    </source>
</evidence>
<accession>A0A921ZQP5</accession>
<dbReference type="InterPro" id="IPR002015">
    <property type="entry name" value="Proteasome/cyclosome_rpt"/>
</dbReference>
<comment type="caution">
    <text evidence="5">The sequence shown here is derived from an EMBL/GenBank/DDBJ whole genome shotgun (WGS) entry which is preliminary data.</text>
</comment>
<dbReference type="EMBL" id="JH668851">
    <property type="protein sequence ID" value="KAG6462477.1"/>
    <property type="molecule type" value="Genomic_DNA"/>
</dbReference>
<evidence type="ECO:0000256" key="2">
    <source>
        <dbReference type="ARBA" id="ARBA00022737"/>
    </source>
</evidence>
<dbReference type="GO" id="GO:0060090">
    <property type="term" value="F:molecular adaptor activity"/>
    <property type="evidence" value="ECO:0007669"/>
    <property type="project" value="TreeGrafter"/>
</dbReference>
<evidence type="ECO:0000256" key="3">
    <source>
        <dbReference type="ARBA" id="ARBA00022776"/>
    </source>
</evidence>
<organism evidence="5 6">
    <name type="scientific">Manduca sexta</name>
    <name type="common">Tobacco hawkmoth</name>
    <name type="synonym">Tobacco hornworm</name>
    <dbReference type="NCBI Taxonomy" id="7130"/>
    <lineage>
        <taxon>Eukaryota</taxon>
        <taxon>Metazoa</taxon>
        <taxon>Ecdysozoa</taxon>
        <taxon>Arthropoda</taxon>
        <taxon>Hexapoda</taxon>
        <taxon>Insecta</taxon>
        <taxon>Pterygota</taxon>
        <taxon>Neoptera</taxon>
        <taxon>Endopterygota</taxon>
        <taxon>Lepidoptera</taxon>
        <taxon>Glossata</taxon>
        <taxon>Ditrysia</taxon>
        <taxon>Bombycoidea</taxon>
        <taxon>Sphingidae</taxon>
        <taxon>Sphinginae</taxon>
        <taxon>Sphingini</taxon>
        <taxon>Manduca</taxon>
    </lineage>
</organism>
<evidence type="ECO:0000256" key="4">
    <source>
        <dbReference type="ARBA" id="ARBA00023306"/>
    </source>
</evidence>
<reference evidence="5" key="2">
    <citation type="submission" date="2020-12" db="EMBL/GenBank/DDBJ databases">
        <authorList>
            <person name="Kanost M."/>
        </authorList>
    </citation>
    <scope>NUCLEOTIDE SEQUENCE</scope>
</reference>
<evidence type="ECO:0000313" key="5">
    <source>
        <dbReference type="EMBL" id="KAG6462477.1"/>
    </source>
</evidence>
<dbReference type="Proteomes" id="UP000791440">
    <property type="component" value="Unassembled WGS sequence"/>
</dbReference>
<dbReference type="GO" id="GO:0051301">
    <property type="term" value="P:cell division"/>
    <property type="evidence" value="ECO:0007669"/>
    <property type="project" value="UniProtKB-KW"/>
</dbReference>
<reference evidence="5" key="1">
    <citation type="journal article" date="2016" name="Insect Biochem. Mol. Biol.">
        <title>Multifaceted biological insights from a draft genome sequence of the tobacco hornworm moth, Manduca sexta.</title>
        <authorList>
            <person name="Kanost M.R."/>
            <person name="Arrese E.L."/>
            <person name="Cao X."/>
            <person name="Chen Y.R."/>
            <person name="Chellapilla S."/>
            <person name="Goldsmith M.R."/>
            <person name="Grosse-Wilde E."/>
            <person name="Heckel D.G."/>
            <person name="Herndon N."/>
            <person name="Jiang H."/>
            <person name="Papanicolaou A."/>
            <person name="Qu J."/>
            <person name="Soulages J.L."/>
            <person name="Vogel H."/>
            <person name="Walters J."/>
            <person name="Waterhouse R.M."/>
            <person name="Ahn S.J."/>
            <person name="Almeida F.C."/>
            <person name="An C."/>
            <person name="Aqrawi P."/>
            <person name="Bretschneider A."/>
            <person name="Bryant W.B."/>
            <person name="Bucks S."/>
            <person name="Chao H."/>
            <person name="Chevignon G."/>
            <person name="Christen J.M."/>
            <person name="Clarke D.F."/>
            <person name="Dittmer N.T."/>
            <person name="Ferguson L.C.F."/>
            <person name="Garavelou S."/>
            <person name="Gordon K.H.J."/>
            <person name="Gunaratna R.T."/>
            <person name="Han Y."/>
            <person name="Hauser F."/>
            <person name="He Y."/>
            <person name="Heidel-Fischer H."/>
            <person name="Hirsh A."/>
            <person name="Hu Y."/>
            <person name="Jiang H."/>
            <person name="Kalra D."/>
            <person name="Klinner C."/>
            <person name="Konig C."/>
            <person name="Kovar C."/>
            <person name="Kroll A.R."/>
            <person name="Kuwar S.S."/>
            <person name="Lee S.L."/>
            <person name="Lehman R."/>
            <person name="Li K."/>
            <person name="Li Z."/>
            <person name="Liang H."/>
            <person name="Lovelace S."/>
            <person name="Lu Z."/>
            <person name="Mansfield J.H."/>
            <person name="McCulloch K.J."/>
            <person name="Mathew T."/>
            <person name="Morton B."/>
            <person name="Muzny D.M."/>
            <person name="Neunemann D."/>
            <person name="Ongeri F."/>
            <person name="Pauchet Y."/>
            <person name="Pu L.L."/>
            <person name="Pyrousis I."/>
            <person name="Rao X.J."/>
            <person name="Redding A."/>
            <person name="Roesel C."/>
            <person name="Sanchez-Gracia A."/>
            <person name="Schaack S."/>
            <person name="Shukla A."/>
            <person name="Tetreau G."/>
            <person name="Wang Y."/>
            <person name="Xiong G.H."/>
            <person name="Traut W."/>
            <person name="Walsh T.K."/>
            <person name="Worley K.C."/>
            <person name="Wu D."/>
            <person name="Wu W."/>
            <person name="Wu Y.Q."/>
            <person name="Zhang X."/>
            <person name="Zou Z."/>
            <person name="Zucker H."/>
            <person name="Briscoe A.D."/>
            <person name="Burmester T."/>
            <person name="Clem R.J."/>
            <person name="Feyereisen R."/>
            <person name="Grimmelikhuijzen C.J.P."/>
            <person name="Hamodrakas S.J."/>
            <person name="Hansson B.S."/>
            <person name="Huguet E."/>
            <person name="Jermiin L.S."/>
            <person name="Lan Q."/>
            <person name="Lehman H.K."/>
            <person name="Lorenzen M."/>
            <person name="Merzendorfer H."/>
            <person name="Michalopoulos I."/>
            <person name="Morton D.B."/>
            <person name="Muthukrishnan S."/>
            <person name="Oakeshott J.G."/>
            <person name="Palmer W."/>
            <person name="Park Y."/>
            <person name="Passarelli A.L."/>
            <person name="Rozas J."/>
            <person name="Schwartz L.M."/>
            <person name="Smith W."/>
            <person name="Southgate A."/>
            <person name="Vilcinskas A."/>
            <person name="Vogt R."/>
            <person name="Wang P."/>
            <person name="Werren J."/>
            <person name="Yu X.Q."/>
            <person name="Zhou J.J."/>
            <person name="Brown S.J."/>
            <person name="Scherer S.E."/>
            <person name="Richards S."/>
            <person name="Blissard G.W."/>
        </authorList>
    </citation>
    <scope>NUCLEOTIDE SEQUENCE</scope>
</reference>
<gene>
    <name evidence="5" type="ORF">O3G_MSEX013283</name>
</gene>
<name>A0A921ZQP5_MANSE</name>
<dbReference type="GO" id="GO:0031145">
    <property type="term" value="P:anaphase-promoting complex-dependent catabolic process"/>
    <property type="evidence" value="ECO:0007669"/>
    <property type="project" value="TreeGrafter"/>
</dbReference>
<dbReference type="AlphaFoldDB" id="A0A921ZQP5"/>
<protein>
    <recommendedName>
        <fullName evidence="7">Anaphase-promoting complex subunit 1</fullName>
    </recommendedName>
</protein>
<dbReference type="Pfam" id="PF01851">
    <property type="entry name" value="PC_rep"/>
    <property type="match status" value="1"/>
</dbReference>